<protein>
    <submittedName>
        <fullName evidence="1">Uncharacterized protein</fullName>
    </submittedName>
</protein>
<feature type="non-terminal residue" evidence="1">
    <location>
        <position position="62"/>
    </location>
</feature>
<proteinExistence type="predicted"/>
<organism evidence="1 2">
    <name type="scientific">Rhizophagus irregularis</name>
    <dbReference type="NCBI Taxonomy" id="588596"/>
    <lineage>
        <taxon>Eukaryota</taxon>
        <taxon>Fungi</taxon>
        <taxon>Fungi incertae sedis</taxon>
        <taxon>Mucoromycota</taxon>
        <taxon>Glomeromycotina</taxon>
        <taxon>Glomeromycetes</taxon>
        <taxon>Glomerales</taxon>
        <taxon>Glomeraceae</taxon>
        <taxon>Rhizophagus</taxon>
    </lineage>
</organism>
<dbReference type="VEuPathDB" id="FungiDB:RhiirFUN_021288"/>
<dbReference type="Proteomes" id="UP000232722">
    <property type="component" value="Unassembled WGS sequence"/>
</dbReference>
<reference evidence="1 2" key="1">
    <citation type="submission" date="2016-04" db="EMBL/GenBank/DDBJ databases">
        <title>Genome analyses suggest a sexual origin of heterokaryosis in a supposedly ancient asexual fungus.</title>
        <authorList>
            <person name="Ropars J."/>
            <person name="Sedzielewska K."/>
            <person name="Noel J."/>
            <person name="Charron P."/>
            <person name="Farinelli L."/>
            <person name="Marton T."/>
            <person name="Kruger M."/>
            <person name="Pelin A."/>
            <person name="Brachmann A."/>
            <person name="Corradi N."/>
        </authorList>
    </citation>
    <scope>NUCLEOTIDE SEQUENCE [LARGE SCALE GENOMIC DNA]</scope>
    <source>
        <strain evidence="1 2">A5</strain>
    </source>
</reference>
<reference evidence="1 2" key="2">
    <citation type="submission" date="2017-09" db="EMBL/GenBank/DDBJ databases">
        <title>Extensive intraspecific genome diversity in a model arbuscular mycorrhizal fungus.</title>
        <authorList>
            <person name="Chen E.C."/>
            <person name="Morin E."/>
            <person name="Beaudet D."/>
            <person name="Noel J."/>
            <person name="Ndikumana S."/>
            <person name="Charron P."/>
            <person name="St-Onge C."/>
            <person name="Giorgi J."/>
            <person name="Grigoriev I.V."/>
            <person name="Roux C."/>
            <person name="Martin F.M."/>
            <person name="Corradi N."/>
        </authorList>
    </citation>
    <scope>NUCLEOTIDE SEQUENCE [LARGE SCALE GENOMIC DNA]</scope>
    <source>
        <strain evidence="1 2">A5</strain>
    </source>
</reference>
<evidence type="ECO:0000313" key="1">
    <source>
        <dbReference type="EMBL" id="PKB92179.1"/>
    </source>
</evidence>
<accession>A0A2N0NCD1</accession>
<dbReference type="EMBL" id="LLXJ01012006">
    <property type="protein sequence ID" value="PKB92179.1"/>
    <property type="molecule type" value="Genomic_DNA"/>
</dbReference>
<evidence type="ECO:0000313" key="2">
    <source>
        <dbReference type="Proteomes" id="UP000232722"/>
    </source>
</evidence>
<comment type="caution">
    <text evidence="1">The sequence shown here is derived from an EMBL/GenBank/DDBJ whole genome shotgun (WGS) entry which is preliminary data.</text>
</comment>
<gene>
    <name evidence="1" type="ORF">RhiirA5_445687</name>
</gene>
<name>A0A2N0NCD1_9GLOM</name>
<sequence>MTLIYETDIDLNDEFEVTSSLKEENQMKYNNEVASYNETLNERIIEQQSIGEKDKGMEWIFI</sequence>
<dbReference type="AlphaFoldDB" id="A0A2N0NCD1"/>